<accession>A0A839UIH3</accession>
<dbReference type="Gene3D" id="3.40.50.410">
    <property type="entry name" value="von Willebrand factor, type A domain"/>
    <property type="match status" value="1"/>
</dbReference>
<proteinExistence type="predicted"/>
<evidence type="ECO:0000313" key="3">
    <source>
        <dbReference type="Proteomes" id="UP000559987"/>
    </source>
</evidence>
<name>A0A839UIH3_9GAMM</name>
<keyword evidence="3" id="KW-1185">Reference proteome</keyword>
<dbReference type="PROSITE" id="PS51257">
    <property type="entry name" value="PROKAR_LIPOPROTEIN"/>
    <property type="match status" value="1"/>
</dbReference>
<feature type="domain" description="VWFA" evidence="1">
    <location>
        <begin position="25"/>
        <end position="215"/>
    </location>
</feature>
<dbReference type="SUPFAM" id="SSF53300">
    <property type="entry name" value="vWA-like"/>
    <property type="match status" value="1"/>
</dbReference>
<gene>
    <name evidence="2" type="ORF">FHS30_001050</name>
</gene>
<comment type="caution">
    <text evidence="2">The sequence shown here is derived from an EMBL/GenBank/DDBJ whole genome shotgun (WGS) entry which is preliminary data.</text>
</comment>
<dbReference type="EMBL" id="JACHXZ010000001">
    <property type="protein sequence ID" value="MBB3167874.1"/>
    <property type="molecule type" value="Genomic_DNA"/>
</dbReference>
<dbReference type="AlphaFoldDB" id="A0A839UIH3"/>
<dbReference type="InterPro" id="IPR002035">
    <property type="entry name" value="VWF_A"/>
</dbReference>
<dbReference type="RefSeq" id="WP_246341129.1">
    <property type="nucleotide sequence ID" value="NZ_JACHXZ010000001.1"/>
</dbReference>
<dbReference type="InterPro" id="IPR036465">
    <property type="entry name" value="vWFA_dom_sf"/>
</dbReference>
<dbReference type="PROSITE" id="PS50234">
    <property type="entry name" value="VWFA"/>
    <property type="match status" value="1"/>
</dbReference>
<evidence type="ECO:0000313" key="2">
    <source>
        <dbReference type="EMBL" id="MBB3167874.1"/>
    </source>
</evidence>
<protein>
    <recommendedName>
        <fullName evidence="1">VWFA domain-containing protein</fullName>
    </recommendedName>
</protein>
<reference evidence="2 3" key="1">
    <citation type="submission" date="2020-08" db="EMBL/GenBank/DDBJ databases">
        <title>Genomic Encyclopedia of Type Strains, Phase III (KMG-III): the genomes of soil and plant-associated and newly described type strains.</title>
        <authorList>
            <person name="Whitman W."/>
        </authorList>
    </citation>
    <scope>NUCLEOTIDE SEQUENCE [LARGE SCALE GENOMIC DNA]</scope>
    <source>
        <strain evidence="2 3">CECT 8571</strain>
    </source>
</reference>
<evidence type="ECO:0000259" key="1">
    <source>
        <dbReference type="PROSITE" id="PS50234"/>
    </source>
</evidence>
<dbReference type="Proteomes" id="UP000559987">
    <property type="component" value="Unassembled WGS sequence"/>
</dbReference>
<sequence length="215" mass="23912">MNKLITLGLVLALTACTQKVPQQRAVYLLLDTSGTYTEELTKAQNILNYLLATLDSGDSVAVARIDSGSFSEKDIIAKVTLDERPSQANQQKRAFKQRMDDYVKSVTRGSRNTDITGGLIQASEYLAETGAGEQYVLIFSDLEEDLAKGHIRDFPITLAGINVVALNVTKLRSDNIDPRDYLKRLARWQERVVTGGGHWQVVNDLERLDQLIASR</sequence>
<organism evidence="2 3">
    <name type="scientific">Simiduia aestuariiviva</name>
    <dbReference type="NCBI Taxonomy" id="1510459"/>
    <lineage>
        <taxon>Bacteria</taxon>
        <taxon>Pseudomonadati</taxon>
        <taxon>Pseudomonadota</taxon>
        <taxon>Gammaproteobacteria</taxon>
        <taxon>Cellvibrionales</taxon>
        <taxon>Cellvibrionaceae</taxon>
        <taxon>Simiduia</taxon>
    </lineage>
</organism>